<feature type="transmembrane region" description="Helical" evidence="1">
    <location>
        <begin position="138"/>
        <end position="154"/>
    </location>
</feature>
<keyword evidence="1" id="KW-1133">Transmembrane helix</keyword>
<feature type="transmembrane region" description="Helical" evidence="1">
    <location>
        <begin position="160"/>
        <end position="176"/>
    </location>
</feature>
<feature type="transmembrane region" description="Helical" evidence="1">
    <location>
        <begin position="32"/>
        <end position="49"/>
    </location>
</feature>
<keyword evidence="1" id="KW-0472">Membrane</keyword>
<gene>
    <name evidence="3" type="ORF">GCM10022291_25610</name>
</gene>
<keyword evidence="4" id="KW-1185">Reference proteome</keyword>
<sequence>MKTLKYKTVEFAIIFIILPISFALNYAPQIKLGIGLTGFVYIIYVLLKVEQKKFKLAKNLNFKVFFKHTLLKLIVIVAITTCFVWFTNPALLFNVMLTKPLLWLFILFFYSFFSVYPQELIYRTFYFERYLPIFKSKNVFLVINALVFSLAHLLFKNILVLVLTCIGGLLFALTYYKTKSTVLVSIEHAIYGCWLFTVGMGDMLGFPA</sequence>
<feature type="domain" description="CAAX prenyl protease 2/Lysostaphin resistance protein A-like" evidence="2">
    <location>
        <begin position="102"/>
        <end position="191"/>
    </location>
</feature>
<organism evidence="3 4">
    <name type="scientific">Postechiella marina</name>
    <dbReference type="NCBI Taxonomy" id="943941"/>
    <lineage>
        <taxon>Bacteria</taxon>
        <taxon>Pseudomonadati</taxon>
        <taxon>Bacteroidota</taxon>
        <taxon>Flavobacteriia</taxon>
        <taxon>Flavobacteriales</taxon>
        <taxon>Flavobacteriaceae</taxon>
        <taxon>Postechiella</taxon>
    </lineage>
</organism>
<feature type="transmembrane region" description="Helical" evidence="1">
    <location>
        <begin position="9"/>
        <end position="26"/>
    </location>
</feature>
<feature type="transmembrane region" description="Helical" evidence="1">
    <location>
        <begin position="188"/>
        <end position="206"/>
    </location>
</feature>
<dbReference type="Pfam" id="PF02517">
    <property type="entry name" value="Rce1-like"/>
    <property type="match status" value="1"/>
</dbReference>
<keyword evidence="1" id="KW-0812">Transmembrane</keyword>
<evidence type="ECO:0000256" key="1">
    <source>
        <dbReference type="SAM" id="Phobius"/>
    </source>
</evidence>
<evidence type="ECO:0000313" key="3">
    <source>
        <dbReference type="EMBL" id="GAA4237758.1"/>
    </source>
</evidence>
<proteinExistence type="predicted"/>
<protein>
    <recommendedName>
        <fullName evidence="2">CAAX prenyl protease 2/Lysostaphin resistance protein A-like domain-containing protein</fullName>
    </recommendedName>
</protein>
<feature type="transmembrane region" description="Helical" evidence="1">
    <location>
        <begin position="70"/>
        <end position="88"/>
    </location>
</feature>
<dbReference type="RefSeq" id="WP_344788670.1">
    <property type="nucleotide sequence ID" value="NZ_BAABCA010000005.1"/>
</dbReference>
<reference evidence="4" key="1">
    <citation type="journal article" date="2019" name="Int. J. Syst. Evol. Microbiol.">
        <title>The Global Catalogue of Microorganisms (GCM) 10K type strain sequencing project: providing services to taxonomists for standard genome sequencing and annotation.</title>
        <authorList>
            <consortium name="The Broad Institute Genomics Platform"/>
            <consortium name="The Broad Institute Genome Sequencing Center for Infectious Disease"/>
            <person name="Wu L."/>
            <person name="Ma J."/>
        </authorList>
    </citation>
    <scope>NUCLEOTIDE SEQUENCE [LARGE SCALE GENOMIC DNA]</scope>
    <source>
        <strain evidence="4">JCM 17630</strain>
    </source>
</reference>
<dbReference type="InterPro" id="IPR003675">
    <property type="entry name" value="Rce1/LyrA-like_dom"/>
</dbReference>
<evidence type="ECO:0000259" key="2">
    <source>
        <dbReference type="Pfam" id="PF02517"/>
    </source>
</evidence>
<accession>A0ABP8CDL6</accession>
<dbReference type="Proteomes" id="UP001501496">
    <property type="component" value="Unassembled WGS sequence"/>
</dbReference>
<evidence type="ECO:0000313" key="4">
    <source>
        <dbReference type="Proteomes" id="UP001501496"/>
    </source>
</evidence>
<name>A0ABP8CDL6_9FLAO</name>
<comment type="caution">
    <text evidence="3">The sequence shown here is derived from an EMBL/GenBank/DDBJ whole genome shotgun (WGS) entry which is preliminary data.</text>
</comment>
<feature type="transmembrane region" description="Helical" evidence="1">
    <location>
        <begin position="100"/>
        <end position="117"/>
    </location>
</feature>
<dbReference type="EMBL" id="BAABCA010000005">
    <property type="protein sequence ID" value="GAA4237758.1"/>
    <property type="molecule type" value="Genomic_DNA"/>
</dbReference>